<comment type="caution">
    <text evidence="3">The sequence shown here is derived from an EMBL/GenBank/DDBJ whole genome shotgun (WGS) entry which is preliminary data.</text>
</comment>
<keyword evidence="4" id="KW-1185">Reference proteome</keyword>
<evidence type="ECO:0000313" key="3">
    <source>
        <dbReference type="EMBL" id="MBA9001824.1"/>
    </source>
</evidence>
<dbReference type="AlphaFoldDB" id="A0A7W3MTZ4"/>
<keyword evidence="2" id="KW-0472">Membrane</keyword>
<dbReference type="RefSeq" id="WP_182704019.1">
    <property type="nucleotide sequence ID" value="NZ_JACJII010000001.1"/>
</dbReference>
<protein>
    <submittedName>
        <fullName evidence="3">Uncharacterized protein</fullName>
    </submittedName>
</protein>
<feature type="transmembrane region" description="Helical" evidence="2">
    <location>
        <begin position="68"/>
        <end position="92"/>
    </location>
</feature>
<organism evidence="3 4">
    <name type="scientific">Thermomonospora cellulosilytica</name>
    <dbReference type="NCBI Taxonomy" id="1411118"/>
    <lineage>
        <taxon>Bacteria</taxon>
        <taxon>Bacillati</taxon>
        <taxon>Actinomycetota</taxon>
        <taxon>Actinomycetes</taxon>
        <taxon>Streptosporangiales</taxon>
        <taxon>Thermomonosporaceae</taxon>
        <taxon>Thermomonospora</taxon>
    </lineage>
</organism>
<feature type="compositionally biased region" description="Low complexity" evidence="1">
    <location>
        <begin position="31"/>
        <end position="40"/>
    </location>
</feature>
<accession>A0A7W3MTZ4</accession>
<gene>
    <name evidence="3" type="ORF">HNR21_000706</name>
</gene>
<keyword evidence="2" id="KW-0812">Transmembrane</keyword>
<feature type="region of interest" description="Disordered" evidence="1">
    <location>
        <begin position="1"/>
        <end position="43"/>
    </location>
</feature>
<reference evidence="3 4" key="1">
    <citation type="submission" date="2020-08" db="EMBL/GenBank/DDBJ databases">
        <title>Sequencing the genomes of 1000 actinobacteria strains.</title>
        <authorList>
            <person name="Klenk H.-P."/>
        </authorList>
    </citation>
    <scope>NUCLEOTIDE SEQUENCE [LARGE SCALE GENOMIC DNA]</scope>
    <source>
        <strain evidence="3 4">DSM 45823</strain>
    </source>
</reference>
<dbReference type="Proteomes" id="UP000539313">
    <property type="component" value="Unassembled WGS sequence"/>
</dbReference>
<evidence type="ECO:0000256" key="2">
    <source>
        <dbReference type="SAM" id="Phobius"/>
    </source>
</evidence>
<sequence>MPPDTPEDAPPGAAPGEVPLPPITPSPPVSSPSVAPGLPSGTAVPPYLAEEGVEIMAPKRGVSGVQPWVAVPAVALAVQVAVLWLLVSLGLWRHRRAERRRRGALDDLG</sequence>
<evidence type="ECO:0000256" key="1">
    <source>
        <dbReference type="SAM" id="MobiDB-lite"/>
    </source>
</evidence>
<keyword evidence="2" id="KW-1133">Transmembrane helix</keyword>
<evidence type="ECO:0000313" key="4">
    <source>
        <dbReference type="Proteomes" id="UP000539313"/>
    </source>
</evidence>
<feature type="compositionally biased region" description="Pro residues" evidence="1">
    <location>
        <begin position="1"/>
        <end position="30"/>
    </location>
</feature>
<dbReference type="EMBL" id="JACJII010000001">
    <property type="protein sequence ID" value="MBA9001824.1"/>
    <property type="molecule type" value="Genomic_DNA"/>
</dbReference>
<proteinExistence type="predicted"/>
<name>A0A7W3MTZ4_9ACTN</name>